<keyword evidence="2" id="KW-1185">Reference proteome</keyword>
<name>A0AAN7V3V2_9PEZI</name>
<dbReference type="AlphaFoldDB" id="A0AAN7V3V2"/>
<protein>
    <submittedName>
        <fullName evidence="1">Uncharacterized protein</fullName>
    </submittedName>
</protein>
<evidence type="ECO:0000313" key="2">
    <source>
        <dbReference type="Proteomes" id="UP001305414"/>
    </source>
</evidence>
<accession>A0AAN7V3V2</accession>
<reference evidence="1 2" key="1">
    <citation type="submission" date="2023-10" db="EMBL/GenBank/DDBJ databases">
        <title>Draft genome sequence of Xylaria bambusicola isolate GMP-LS, the root and basal stem rot pathogen of sugarcane in Indonesia.</title>
        <authorList>
            <person name="Selvaraj P."/>
            <person name="Muralishankar V."/>
            <person name="Muruganantham S."/>
            <person name="Sp S."/>
            <person name="Haryani S."/>
            <person name="Lau K.J.X."/>
            <person name="Naqvi N.I."/>
        </authorList>
    </citation>
    <scope>NUCLEOTIDE SEQUENCE [LARGE SCALE GENOMIC DNA]</scope>
    <source>
        <strain evidence="1">GMP-LS</strain>
    </source>
</reference>
<evidence type="ECO:0000313" key="1">
    <source>
        <dbReference type="EMBL" id="KAK5634969.1"/>
    </source>
</evidence>
<dbReference type="Proteomes" id="UP001305414">
    <property type="component" value="Unassembled WGS sequence"/>
</dbReference>
<gene>
    <name evidence="1" type="ORF">RRF57_010681</name>
</gene>
<sequence>MTTPNTVPIRGHRREPSSLEITSQDIPGIKSMGSDVWAGIPGQSQMWNPGTGFIYNPFPIRTRPSLDLSPETTIRPVSPPKLPLDLSNNAIYHSTCHGEVPQDTLVFSRGDDNPQHQFHNRMENVYETGEQGKLCHPHGFSSPPWDHILEPNGPSDASIAATRHITNTTQSSSYPGETPAAPPQWTGSWLPSQQKTLEEQFEYILSCAQRVGFDSFDTMALHYYTRNFHPASAVALEQRLSRNHRLPELLEELKKQSTKWSPLQRRGYHDAMLKAAEEICALECTELQRAEINDNVNEAVMGAMPMGASDQIGVEQPPAITEANFRGSVYEYENSMRYGWSTESGSWIFKTIT</sequence>
<proteinExistence type="predicted"/>
<organism evidence="1 2">
    <name type="scientific">Xylaria bambusicola</name>
    <dbReference type="NCBI Taxonomy" id="326684"/>
    <lineage>
        <taxon>Eukaryota</taxon>
        <taxon>Fungi</taxon>
        <taxon>Dikarya</taxon>
        <taxon>Ascomycota</taxon>
        <taxon>Pezizomycotina</taxon>
        <taxon>Sordariomycetes</taxon>
        <taxon>Xylariomycetidae</taxon>
        <taxon>Xylariales</taxon>
        <taxon>Xylariaceae</taxon>
        <taxon>Xylaria</taxon>
    </lineage>
</organism>
<dbReference type="EMBL" id="JAWHQM010000046">
    <property type="protein sequence ID" value="KAK5634969.1"/>
    <property type="molecule type" value="Genomic_DNA"/>
</dbReference>
<comment type="caution">
    <text evidence="1">The sequence shown here is derived from an EMBL/GenBank/DDBJ whole genome shotgun (WGS) entry which is preliminary data.</text>
</comment>